<dbReference type="InterPro" id="IPR012823">
    <property type="entry name" value="Flagell_FliJ"/>
</dbReference>
<keyword evidence="10" id="KW-1006">Bacterial flagellum protein export</keyword>
<keyword evidence="12" id="KW-0969">Cilium</keyword>
<name>A0A1M4UJW6_9CLOT</name>
<dbReference type="STRING" id="1533.SAMN05443638_10558"/>
<evidence type="ECO:0000256" key="7">
    <source>
        <dbReference type="ARBA" id="ARBA00022795"/>
    </source>
</evidence>
<comment type="subcellular location">
    <subcellularLocation>
        <location evidence="1">Cell membrane</location>
        <topology evidence="1">Peripheral membrane protein</topology>
        <orientation evidence="1">Cytoplasmic side</orientation>
    </subcellularLocation>
</comment>
<dbReference type="GO" id="GO:0005886">
    <property type="term" value="C:plasma membrane"/>
    <property type="evidence" value="ECO:0007669"/>
    <property type="project" value="UniProtKB-SubCell"/>
</dbReference>
<dbReference type="Proteomes" id="UP000184035">
    <property type="component" value="Unassembled WGS sequence"/>
</dbReference>
<dbReference type="NCBIfam" id="TIGR02473">
    <property type="entry name" value="flagell_FliJ"/>
    <property type="match status" value="1"/>
</dbReference>
<dbReference type="RefSeq" id="WP_072893585.1">
    <property type="nucleotide sequence ID" value="NZ_FQVM01000005.1"/>
</dbReference>
<evidence type="ECO:0000256" key="3">
    <source>
        <dbReference type="ARBA" id="ARBA00020392"/>
    </source>
</evidence>
<dbReference type="AlphaFoldDB" id="A0A1M4UJW6"/>
<dbReference type="GO" id="GO:0071973">
    <property type="term" value="P:bacterial-type flagellum-dependent cell motility"/>
    <property type="evidence" value="ECO:0007669"/>
    <property type="project" value="InterPro"/>
</dbReference>
<keyword evidence="11" id="KW-0175">Coiled coil</keyword>
<evidence type="ECO:0000256" key="1">
    <source>
        <dbReference type="ARBA" id="ARBA00004413"/>
    </source>
</evidence>
<sequence length="145" mass="17465">MEKSFKFNLEKVLDIRKEKEEESIRQFKEVQKEKISIENCLNDLKDNYDKYKGVKSGESIIYQKIKRNYLNSVSLGIKNTEKKLQNKIEELETKRLDLNEKRIERKTVETLKDKKFNEFINEQNRVERINNDELALYAFVRNKAI</sequence>
<dbReference type="GO" id="GO:0009288">
    <property type="term" value="C:bacterial-type flagellum"/>
    <property type="evidence" value="ECO:0007669"/>
    <property type="project" value="InterPro"/>
</dbReference>
<evidence type="ECO:0000256" key="6">
    <source>
        <dbReference type="ARBA" id="ARBA00022500"/>
    </source>
</evidence>
<dbReference type="Gene3D" id="1.10.287.1700">
    <property type="match status" value="1"/>
</dbReference>
<keyword evidence="7" id="KW-1005">Bacterial flagellum biogenesis</keyword>
<evidence type="ECO:0000256" key="4">
    <source>
        <dbReference type="ARBA" id="ARBA00022448"/>
    </source>
</evidence>
<proteinExistence type="inferred from homology"/>
<dbReference type="GO" id="GO:0006935">
    <property type="term" value="P:chemotaxis"/>
    <property type="evidence" value="ECO:0007669"/>
    <property type="project" value="UniProtKB-KW"/>
</dbReference>
<dbReference type="EMBL" id="FQVM01000005">
    <property type="protein sequence ID" value="SHE56948.1"/>
    <property type="molecule type" value="Genomic_DNA"/>
</dbReference>
<evidence type="ECO:0000256" key="9">
    <source>
        <dbReference type="ARBA" id="ARBA00023136"/>
    </source>
</evidence>
<comment type="similarity">
    <text evidence="2">Belongs to the FliJ family.</text>
</comment>
<keyword evidence="12" id="KW-0966">Cell projection</keyword>
<keyword evidence="9" id="KW-0472">Membrane</keyword>
<dbReference type="GO" id="GO:0015031">
    <property type="term" value="P:protein transport"/>
    <property type="evidence" value="ECO:0007669"/>
    <property type="project" value="UniProtKB-KW"/>
</dbReference>
<reference evidence="12 13" key="1">
    <citation type="submission" date="2016-11" db="EMBL/GenBank/DDBJ databases">
        <authorList>
            <person name="Jaros S."/>
            <person name="Januszkiewicz K."/>
            <person name="Wedrychowicz H."/>
        </authorList>
    </citation>
    <scope>NUCLEOTIDE SEQUENCE [LARGE SCALE GENOMIC DNA]</scope>
    <source>
        <strain evidence="12 13">DSM 2631</strain>
    </source>
</reference>
<evidence type="ECO:0000313" key="12">
    <source>
        <dbReference type="EMBL" id="SHE56948.1"/>
    </source>
</evidence>
<evidence type="ECO:0000256" key="11">
    <source>
        <dbReference type="SAM" id="Coils"/>
    </source>
</evidence>
<dbReference type="GO" id="GO:0044781">
    <property type="term" value="P:bacterial-type flagellum organization"/>
    <property type="evidence" value="ECO:0007669"/>
    <property type="project" value="UniProtKB-KW"/>
</dbReference>
<keyword evidence="5" id="KW-1003">Cell membrane</keyword>
<organism evidence="12 13">
    <name type="scientific">Clostridium fallax</name>
    <dbReference type="NCBI Taxonomy" id="1533"/>
    <lineage>
        <taxon>Bacteria</taxon>
        <taxon>Bacillati</taxon>
        <taxon>Bacillota</taxon>
        <taxon>Clostridia</taxon>
        <taxon>Eubacteriales</taxon>
        <taxon>Clostridiaceae</taxon>
        <taxon>Clostridium</taxon>
    </lineage>
</organism>
<accession>A0A1M4UJW6</accession>
<dbReference type="Pfam" id="PF02050">
    <property type="entry name" value="FliJ"/>
    <property type="match status" value="1"/>
</dbReference>
<evidence type="ECO:0000256" key="10">
    <source>
        <dbReference type="ARBA" id="ARBA00023225"/>
    </source>
</evidence>
<protein>
    <recommendedName>
        <fullName evidence="3">Flagellar FliJ protein</fullName>
    </recommendedName>
</protein>
<keyword evidence="13" id="KW-1185">Reference proteome</keyword>
<evidence type="ECO:0000256" key="8">
    <source>
        <dbReference type="ARBA" id="ARBA00022927"/>
    </source>
</evidence>
<dbReference type="OrthoDB" id="1707704at2"/>
<evidence type="ECO:0000256" key="2">
    <source>
        <dbReference type="ARBA" id="ARBA00010004"/>
    </source>
</evidence>
<keyword evidence="6" id="KW-0145">Chemotaxis</keyword>
<evidence type="ECO:0000313" key="13">
    <source>
        <dbReference type="Proteomes" id="UP000184035"/>
    </source>
</evidence>
<keyword evidence="4" id="KW-0813">Transport</keyword>
<keyword evidence="12" id="KW-0282">Flagellum</keyword>
<gene>
    <name evidence="12" type="ORF">SAMN05443638_10558</name>
</gene>
<keyword evidence="8" id="KW-0653">Protein transport</keyword>
<dbReference type="InterPro" id="IPR053716">
    <property type="entry name" value="Flag_assembly_chemotaxis_eff"/>
</dbReference>
<evidence type="ECO:0000256" key="5">
    <source>
        <dbReference type="ARBA" id="ARBA00022475"/>
    </source>
</evidence>
<feature type="coiled-coil region" evidence="11">
    <location>
        <begin position="74"/>
        <end position="104"/>
    </location>
</feature>